<sequence>MKSERISSPRIAATIPTTGHSNWFWGDIKYVRILAVSIAKDLAAETAKKITKAATITELRRIKCYIDTNKYFLGKGILSFDSQGFSSRDGKDDNEGRHNHRGHENKQTSTTADRNSWNPIVLVDISIDNRSASRVVMELFADTVPLMAANFLFHCTGENGVSYHYKGTSFYHVFRDFMCQGSDTSKGNGTGGKSIYELTFADENFVNQHTEPGILSMANPLWRRLGLQVVGLRGM</sequence>
<keyword evidence="2" id="KW-1185">Reference proteome</keyword>
<name>A0ACB7XSH4_9ERIC</name>
<dbReference type="Proteomes" id="UP000828048">
    <property type="component" value="Chromosome 1"/>
</dbReference>
<reference evidence="1 2" key="1">
    <citation type="journal article" date="2021" name="Hortic Res">
        <title>High-quality reference genome and annotation aids understanding of berry development for evergreen blueberry (Vaccinium darrowii).</title>
        <authorList>
            <person name="Yu J."/>
            <person name="Hulse-Kemp A.M."/>
            <person name="Babiker E."/>
            <person name="Staton M."/>
        </authorList>
    </citation>
    <scope>NUCLEOTIDE SEQUENCE [LARGE SCALE GENOMIC DNA]</scope>
    <source>
        <strain evidence="2">cv. NJ 8807/NJ 8810</strain>
        <tissue evidence="1">Young leaf</tissue>
    </source>
</reference>
<accession>A0ACB7XSH4</accession>
<protein>
    <submittedName>
        <fullName evidence="1">Uncharacterized protein</fullName>
    </submittedName>
</protein>
<evidence type="ECO:0000313" key="1">
    <source>
        <dbReference type="EMBL" id="KAH7843851.1"/>
    </source>
</evidence>
<dbReference type="EMBL" id="CM037151">
    <property type="protein sequence ID" value="KAH7843851.1"/>
    <property type="molecule type" value="Genomic_DNA"/>
</dbReference>
<proteinExistence type="predicted"/>
<comment type="caution">
    <text evidence="1">The sequence shown here is derived from an EMBL/GenBank/DDBJ whole genome shotgun (WGS) entry which is preliminary data.</text>
</comment>
<gene>
    <name evidence="1" type="ORF">Vadar_021366</name>
</gene>
<organism evidence="1 2">
    <name type="scientific">Vaccinium darrowii</name>
    <dbReference type="NCBI Taxonomy" id="229202"/>
    <lineage>
        <taxon>Eukaryota</taxon>
        <taxon>Viridiplantae</taxon>
        <taxon>Streptophyta</taxon>
        <taxon>Embryophyta</taxon>
        <taxon>Tracheophyta</taxon>
        <taxon>Spermatophyta</taxon>
        <taxon>Magnoliopsida</taxon>
        <taxon>eudicotyledons</taxon>
        <taxon>Gunneridae</taxon>
        <taxon>Pentapetalae</taxon>
        <taxon>asterids</taxon>
        <taxon>Ericales</taxon>
        <taxon>Ericaceae</taxon>
        <taxon>Vaccinioideae</taxon>
        <taxon>Vaccinieae</taxon>
        <taxon>Vaccinium</taxon>
    </lineage>
</organism>
<evidence type="ECO:0000313" key="2">
    <source>
        <dbReference type="Proteomes" id="UP000828048"/>
    </source>
</evidence>